<gene>
    <name evidence="3" type="primary">Necator_chrI.g961</name>
    <name evidence="3" type="ORF">RB195_004837</name>
</gene>
<organism evidence="3 4">
    <name type="scientific">Necator americanus</name>
    <name type="common">Human hookworm</name>
    <dbReference type="NCBI Taxonomy" id="51031"/>
    <lineage>
        <taxon>Eukaryota</taxon>
        <taxon>Metazoa</taxon>
        <taxon>Ecdysozoa</taxon>
        <taxon>Nematoda</taxon>
        <taxon>Chromadorea</taxon>
        <taxon>Rhabditida</taxon>
        <taxon>Rhabditina</taxon>
        <taxon>Rhabditomorpha</taxon>
        <taxon>Strongyloidea</taxon>
        <taxon>Ancylostomatidae</taxon>
        <taxon>Bunostominae</taxon>
        <taxon>Necator</taxon>
    </lineage>
</organism>
<comment type="caution">
    <text evidence="3">The sequence shown here is derived from an EMBL/GenBank/DDBJ whole genome shotgun (WGS) entry which is preliminary data.</text>
</comment>
<feature type="signal peptide" evidence="2">
    <location>
        <begin position="1"/>
        <end position="20"/>
    </location>
</feature>
<evidence type="ECO:0000256" key="1">
    <source>
        <dbReference type="SAM" id="MobiDB-lite"/>
    </source>
</evidence>
<evidence type="ECO:0000313" key="3">
    <source>
        <dbReference type="EMBL" id="KAK6726763.1"/>
    </source>
</evidence>
<name>A0ABR1BJY9_NECAM</name>
<keyword evidence="2" id="KW-0732">Signal</keyword>
<dbReference type="PROSITE" id="PS51257">
    <property type="entry name" value="PROKAR_LIPOPROTEIN"/>
    <property type="match status" value="1"/>
</dbReference>
<accession>A0ABR1BJY9</accession>
<evidence type="ECO:0000256" key="2">
    <source>
        <dbReference type="SAM" id="SignalP"/>
    </source>
</evidence>
<keyword evidence="4" id="KW-1185">Reference proteome</keyword>
<proteinExistence type="predicted"/>
<sequence length="66" mass="7590">MLHFVFRLFLLFAVLAAVQSCDCSKLKPGQCCANLGGQRCCHFRKRRSVDSVDSADSYETEFDRRR</sequence>
<dbReference type="Proteomes" id="UP001303046">
    <property type="component" value="Unassembled WGS sequence"/>
</dbReference>
<protein>
    <submittedName>
        <fullName evidence="3">Uncharacterized protein</fullName>
    </submittedName>
</protein>
<reference evidence="3 4" key="1">
    <citation type="submission" date="2023-08" db="EMBL/GenBank/DDBJ databases">
        <title>A Necator americanus chromosomal reference genome.</title>
        <authorList>
            <person name="Ilik V."/>
            <person name="Petrzelkova K.J."/>
            <person name="Pardy F."/>
            <person name="Fuh T."/>
            <person name="Niatou-Singa F.S."/>
            <person name="Gouil Q."/>
            <person name="Baker L."/>
            <person name="Ritchie M.E."/>
            <person name="Jex A.R."/>
            <person name="Gazzola D."/>
            <person name="Li H."/>
            <person name="Toshio Fujiwara R."/>
            <person name="Zhan B."/>
            <person name="Aroian R.V."/>
            <person name="Pafco B."/>
            <person name="Schwarz E.M."/>
        </authorList>
    </citation>
    <scope>NUCLEOTIDE SEQUENCE [LARGE SCALE GENOMIC DNA]</scope>
    <source>
        <strain evidence="3 4">Aroian</strain>
        <tissue evidence="3">Whole animal</tissue>
    </source>
</reference>
<feature type="region of interest" description="Disordered" evidence="1">
    <location>
        <begin position="47"/>
        <end position="66"/>
    </location>
</feature>
<feature type="chain" id="PRO_5045555801" evidence="2">
    <location>
        <begin position="21"/>
        <end position="66"/>
    </location>
</feature>
<dbReference type="EMBL" id="JAVFWL010000001">
    <property type="protein sequence ID" value="KAK6726763.1"/>
    <property type="molecule type" value="Genomic_DNA"/>
</dbReference>
<evidence type="ECO:0000313" key="4">
    <source>
        <dbReference type="Proteomes" id="UP001303046"/>
    </source>
</evidence>